<dbReference type="PANTHER" id="PTHR30153:SF2">
    <property type="entry name" value="REPLICATIVE DNA HELICASE"/>
    <property type="match status" value="1"/>
</dbReference>
<dbReference type="OrthoDB" id="9773982at2"/>
<evidence type="ECO:0000313" key="15">
    <source>
        <dbReference type="Proteomes" id="UP000297891"/>
    </source>
</evidence>
<dbReference type="Gene3D" id="3.40.50.300">
    <property type="entry name" value="P-loop containing nucleotide triphosphate hydrolases"/>
    <property type="match status" value="1"/>
</dbReference>
<evidence type="ECO:0000256" key="3">
    <source>
        <dbReference type="ARBA" id="ARBA00022705"/>
    </source>
</evidence>
<comment type="function">
    <text evidence="12">The main replicative DNA helicase, it participates in initiation and elongation during chromosome replication. Travels ahead of the DNA replisome, separating dsDNA into templates for DNA synthesis. A processive ATP-dependent 5'-3' DNA helicase it has DNA-dependent ATPase activity.</text>
</comment>
<dbReference type="InterPro" id="IPR016136">
    <property type="entry name" value="DNA_helicase_N/primase_C"/>
</dbReference>
<dbReference type="GO" id="GO:0043139">
    <property type="term" value="F:5'-3' DNA helicase activity"/>
    <property type="evidence" value="ECO:0007669"/>
    <property type="project" value="UniProtKB-EC"/>
</dbReference>
<keyword evidence="15" id="KW-1185">Reference proteome</keyword>
<dbReference type="GO" id="GO:1990077">
    <property type="term" value="C:primosome complex"/>
    <property type="evidence" value="ECO:0007669"/>
    <property type="project" value="UniProtKB-UniRule"/>
</dbReference>
<proteinExistence type="inferred from homology"/>
<dbReference type="GO" id="GO:0016787">
    <property type="term" value="F:hydrolase activity"/>
    <property type="evidence" value="ECO:0007669"/>
    <property type="project" value="UniProtKB-KW"/>
</dbReference>
<comment type="catalytic activity">
    <reaction evidence="10 12">
        <text>ATP + H2O = ADP + phosphate + H(+)</text>
        <dbReference type="Rhea" id="RHEA:13065"/>
        <dbReference type="ChEBI" id="CHEBI:15377"/>
        <dbReference type="ChEBI" id="CHEBI:15378"/>
        <dbReference type="ChEBI" id="CHEBI:30616"/>
        <dbReference type="ChEBI" id="CHEBI:43474"/>
        <dbReference type="ChEBI" id="CHEBI:456216"/>
        <dbReference type="EC" id="5.6.2.3"/>
    </reaction>
</comment>
<evidence type="ECO:0000256" key="9">
    <source>
        <dbReference type="ARBA" id="ARBA00023235"/>
    </source>
</evidence>
<dbReference type="EC" id="5.6.2.3" evidence="11 12"/>
<dbReference type="SMART" id="SM00382">
    <property type="entry name" value="AAA"/>
    <property type="match status" value="1"/>
</dbReference>
<sequence>MNSNPLQEIESEKNLIGYLLMRGVAGQEDLGLSPDDFYMDSHRRVFEAVTDLINEGINIDLVTVTNQMREKRLFKDESRDLEYITSLYKDTVPFQPLEYYVRRVKRVSDRRKYVEALNQAIDKVKIEPGENDSVFSLVEQSLMDISRQERSKGLRKVKDDANALIDYIKNVVAASQNGTGGINGLKTHFTGLDMATTGLKSHELMILAARPGNGKTTFALNIAANAALKERKTVVIFSLEMSRIELLLKLISADARIDSYALKAGTLTSAQMTQLKDSIGNITSASLYIDDSGYLTIQEFSARLRQLRTTEEVGLVIVDYLQLMSDPKAAMGGRQQEVANISRGLKQMAREVGCPIIALSQMNRSIENRSKDQRPQLSDLRESGAIEQDADIVCFIYREEMVKPPEELDPNKRGMAEIIIAKNRAGATADFPLMFNPKISRFDNVPL</sequence>
<dbReference type="InterPro" id="IPR027417">
    <property type="entry name" value="P-loop_NTPase"/>
</dbReference>
<keyword evidence="7 12" id="KW-0067">ATP-binding</keyword>
<dbReference type="PANTHER" id="PTHR30153">
    <property type="entry name" value="REPLICATIVE DNA HELICASE DNAB"/>
    <property type="match status" value="1"/>
</dbReference>
<keyword evidence="6 12" id="KW-0347">Helicase</keyword>
<keyword evidence="9" id="KW-0413">Isomerase</keyword>
<keyword evidence="2 12" id="KW-0639">Primosome</keyword>
<dbReference type="Pfam" id="PF00772">
    <property type="entry name" value="DnaB"/>
    <property type="match status" value="1"/>
</dbReference>
<reference evidence="14" key="1">
    <citation type="journal article" date="2019" name="PLoS Negl. Trop. Dis.">
        <title>Revisiting the worldwide diversity of Leptospira species in the environment.</title>
        <authorList>
            <person name="Vincent A.T."/>
            <person name="Schiettekatte O."/>
            <person name="Bourhy P."/>
            <person name="Veyrier F.J."/>
            <person name="Picardeau M."/>
        </authorList>
    </citation>
    <scope>NUCLEOTIDE SEQUENCE [LARGE SCALE GENOMIC DNA]</scope>
    <source>
        <strain evidence="14">201800277</strain>
    </source>
</reference>
<evidence type="ECO:0000256" key="11">
    <source>
        <dbReference type="NCBIfam" id="TIGR00665"/>
    </source>
</evidence>
<dbReference type="InterPro" id="IPR003593">
    <property type="entry name" value="AAA+_ATPase"/>
</dbReference>
<dbReference type="EMBL" id="RQFP01000014">
    <property type="protein sequence ID" value="TGK92075.1"/>
    <property type="molecule type" value="Genomic_DNA"/>
</dbReference>
<evidence type="ECO:0000256" key="5">
    <source>
        <dbReference type="ARBA" id="ARBA00022801"/>
    </source>
</evidence>
<accession>A0A2M9Y2D0</accession>
<dbReference type="GO" id="GO:0005829">
    <property type="term" value="C:cytosol"/>
    <property type="evidence" value="ECO:0007669"/>
    <property type="project" value="TreeGrafter"/>
</dbReference>
<dbReference type="SUPFAM" id="SSF48024">
    <property type="entry name" value="N-terminal domain of DnaB helicase"/>
    <property type="match status" value="1"/>
</dbReference>
<protein>
    <recommendedName>
        <fullName evidence="11 12">Replicative DNA helicase</fullName>
        <ecNumber evidence="11 12">5.6.2.3</ecNumber>
    </recommendedName>
</protein>
<evidence type="ECO:0000256" key="2">
    <source>
        <dbReference type="ARBA" id="ARBA00022515"/>
    </source>
</evidence>
<dbReference type="GO" id="GO:0003677">
    <property type="term" value="F:DNA binding"/>
    <property type="evidence" value="ECO:0007669"/>
    <property type="project" value="UniProtKB-UniRule"/>
</dbReference>
<evidence type="ECO:0000256" key="1">
    <source>
        <dbReference type="ARBA" id="ARBA00008428"/>
    </source>
</evidence>
<keyword evidence="8 12" id="KW-0238">DNA-binding</keyword>
<evidence type="ECO:0000256" key="12">
    <source>
        <dbReference type="RuleBase" id="RU362085"/>
    </source>
</evidence>
<evidence type="ECO:0000256" key="6">
    <source>
        <dbReference type="ARBA" id="ARBA00022806"/>
    </source>
</evidence>
<dbReference type="RefSeq" id="WP_100790890.1">
    <property type="nucleotide sequence ID" value="NZ_NPDQ01000004.1"/>
</dbReference>
<dbReference type="InterPro" id="IPR036185">
    <property type="entry name" value="DNA_heli_DnaB-like_N_sf"/>
</dbReference>
<evidence type="ECO:0000259" key="13">
    <source>
        <dbReference type="PROSITE" id="PS51199"/>
    </source>
</evidence>
<name>A0A2M9Y2D0_9LEPT</name>
<dbReference type="GO" id="GO:0006269">
    <property type="term" value="P:DNA replication, synthesis of primer"/>
    <property type="evidence" value="ECO:0007669"/>
    <property type="project" value="UniProtKB-UniRule"/>
</dbReference>
<comment type="caution">
    <text evidence="14">The sequence shown here is derived from an EMBL/GenBank/DDBJ whole genome shotgun (WGS) entry which is preliminary data.</text>
</comment>
<dbReference type="InterPro" id="IPR007693">
    <property type="entry name" value="DNA_helicase_DnaB-like_N"/>
</dbReference>
<dbReference type="Proteomes" id="UP000297891">
    <property type="component" value="Unassembled WGS sequence"/>
</dbReference>
<dbReference type="Pfam" id="PF03796">
    <property type="entry name" value="DnaB_C"/>
    <property type="match status" value="1"/>
</dbReference>
<evidence type="ECO:0000256" key="10">
    <source>
        <dbReference type="ARBA" id="ARBA00048954"/>
    </source>
</evidence>
<feature type="domain" description="SF4 helicase" evidence="13">
    <location>
        <begin position="178"/>
        <end position="447"/>
    </location>
</feature>
<dbReference type="CDD" id="cd00984">
    <property type="entry name" value="DnaB_C"/>
    <property type="match status" value="1"/>
</dbReference>
<dbReference type="NCBIfam" id="TIGR00665">
    <property type="entry name" value="DnaB"/>
    <property type="match status" value="1"/>
</dbReference>
<dbReference type="AlphaFoldDB" id="A0A2M9Y2D0"/>
<dbReference type="InterPro" id="IPR007692">
    <property type="entry name" value="DNA_helicase_DnaB"/>
</dbReference>
<keyword evidence="3 12" id="KW-0235">DNA replication</keyword>
<evidence type="ECO:0000256" key="7">
    <source>
        <dbReference type="ARBA" id="ARBA00022840"/>
    </source>
</evidence>
<evidence type="ECO:0000256" key="4">
    <source>
        <dbReference type="ARBA" id="ARBA00022741"/>
    </source>
</evidence>
<evidence type="ECO:0000256" key="8">
    <source>
        <dbReference type="ARBA" id="ARBA00023125"/>
    </source>
</evidence>
<keyword evidence="4 12" id="KW-0547">Nucleotide-binding</keyword>
<dbReference type="PROSITE" id="PS51199">
    <property type="entry name" value="SF4_HELICASE"/>
    <property type="match status" value="1"/>
</dbReference>
<dbReference type="Gene3D" id="1.10.860.10">
    <property type="entry name" value="DNAb Helicase, Chain A"/>
    <property type="match status" value="1"/>
</dbReference>
<dbReference type="GO" id="GO:0005524">
    <property type="term" value="F:ATP binding"/>
    <property type="evidence" value="ECO:0007669"/>
    <property type="project" value="UniProtKB-UniRule"/>
</dbReference>
<gene>
    <name evidence="14" type="primary">dnaB</name>
    <name evidence="14" type="ORF">EHQ30_18020</name>
</gene>
<dbReference type="InterPro" id="IPR007694">
    <property type="entry name" value="DNA_helicase_DnaB-like_C"/>
</dbReference>
<evidence type="ECO:0000313" key="14">
    <source>
        <dbReference type="EMBL" id="TGK92075.1"/>
    </source>
</evidence>
<keyword evidence="5 12" id="KW-0378">Hydrolase</keyword>
<dbReference type="SUPFAM" id="SSF52540">
    <property type="entry name" value="P-loop containing nucleoside triphosphate hydrolases"/>
    <property type="match status" value="1"/>
</dbReference>
<comment type="similarity">
    <text evidence="1 12">Belongs to the helicase family. DnaB subfamily.</text>
</comment>
<organism evidence="14 15">
    <name type="scientific">Leptospira brenneri</name>
    <dbReference type="NCBI Taxonomy" id="2023182"/>
    <lineage>
        <taxon>Bacteria</taxon>
        <taxon>Pseudomonadati</taxon>
        <taxon>Spirochaetota</taxon>
        <taxon>Spirochaetia</taxon>
        <taxon>Leptospirales</taxon>
        <taxon>Leptospiraceae</taxon>
        <taxon>Leptospira</taxon>
    </lineage>
</organism>